<dbReference type="InterPro" id="IPR002068">
    <property type="entry name" value="A-crystallin/Hsp20_dom"/>
</dbReference>
<feature type="domain" description="SHSP" evidence="5">
    <location>
        <begin position="47"/>
        <end position="154"/>
    </location>
</feature>
<reference evidence="6" key="2">
    <citation type="submission" date="2014-06" db="EMBL/GenBank/DDBJ databases">
        <title>The complete genome of Blastobotrys (Arxula) adeninivorans LS3 - a yeast of biotechnological interest.</title>
        <authorList>
            <person name="Kunze G."/>
            <person name="Gaillardin C."/>
            <person name="Czernicka M."/>
            <person name="Durrens P."/>
            <person name="Martin T."/>
            <person name="Boer E."/>
            <person name="Gabaldon T."/>
            <person name="Cruz J."/>
            <person name="Talla E."/>
            <person name="Marck C."/>
            <person name="Goffeau A."/>
            <person name="Barbe V."/>
            <person name="Baret P."/>
            <person name="Baronian K."/>
            <person name="Beier S."/>
            <person name="Bleykasten C."/>
            <person name="Bode R."/>
            <person name="Casaregola S."/>
            <person name="Despons L."/>
            <person name="Fairhead C."/>
            <person name="Giersberg M."/>
            <person name="Gierski P."/>
            <person name="Hahnel U."/>
            <person name="Hartmann A."/>
            <person name="Jankowska D."/>
            <person name="Jubin C."/>
            <person name="Jung P."/>
            <person name="Lafontaine I."/>
            <person name="Leh-Louis V."/>
            <person name="Lemaire M."/>
            <person name="Marcet-Houben M."/>
            <person name="Mascher M."/>
            <person name="Morel G."/>
            <person name="Richard G.-F."/>
            <person name="Riechen J."/>
            <person name="Sacerdot C."/>
            <person name="Sarkar A."/>
            <person name="Savel G."/>
            <person name="Schacherer J."/>
            <person name="Sherman D."/>
            <person name="Straub M.-L."/>
            <person name="Stein N."/>
            <person name="Thierry A."/>
            <person name="Trautwein-Schult A."/>
            <person name="Westhof E."/>
            <person name="Worch S."/>
            <person name="Dujon B."/>
            <person name="Souciet J.-L."/>
            <person name="Wincker P."/>
            <person name="Scholz U."/>
            <person name="Neuveglise N."/>
        </authorList>
    </citation>
    <scope>NUCLEOTIDE SEQUENCE</scope>
    <source>
        <strain evidence="6">LS3</strain>
    </source>
</reference>
<dbReference type="Gene3D" id="2.60.40.790">
    <property type="match status" value="1"/>
</dbReference>
<dbReference type="EMBL" id="HG937693">
    <property type="protein sequence ID" value="CDP35867.1"/>
    <property type="molecule type" value="Genomic_DNA"/>
</dbReference>
<evidence type="ECO:0000256" key="2">
    <source>
        <dbReference type="PROSITE-ProRule" id="PRU00285"/>
    </source>
</evidence>
<comment type="similarity">
    <text evidence="2 3">Belongs to the small heat shock protein (HSP20) family.</text>
</comment>
<dbReference type="SUPFAM" id="SSF49764">
    <property type="entry name" value="HSP20-like chaperones"/>
    <property type="match status" value="1"/>
</dbReference>
<dbReference type="CDD" id="cd06464">
    <property type="entry name" value="ACD_sHsps-like"/>
    <property type="match status" value="1"/>
</dbReference>
<feature type="region of interest" description="Disordered" evidence="4">
    <location>
        <begin position="136"/>
        <end position="183"/>
    </location>
</feature>
<dbReference type="Pfam" id="PF00011">
    <property type="entry name" value="HSP20"/>
    <property type="match status" value="1"/>
</dbReference>
<dbReference type="PhylomeDB" id="A0A060TAE8"/>
<evidence type="ECO:0000259" key="5">
    <source>
        <dbReference type="PROSITE" id="PS01031"/>
    </source>
</evidence>
<dbReference type="PANTHER" id="PTHR11527">
    <property type="entry name" value="HEAT-SHOCK PROTEIN 20 FAMILY MEMBER"/>
    <property type="match status" value="1"/>
</dbReference>
<evidence type="ECO:0000256" key="3">
    <source>
        <dbReference type="RuleBase" id="RU003616"/>
    </source>
</evidence>
<protein>
    <submittedName>
        <fullName evidence="6">ARAD1C45276p</fullName>
    </submittedName>
</protein>
<accession>A0A060TAE8</accession>
<dbReference type="InterPro" id="IPR008978">
    <property type="entry name" value="HSP20-like_chaperone"/>
</dbReference>
<evidence type="ECO:0000256" key="4">
    <source>
        <dbReference type="SAM" id="MobiDB-lite"/>
    </source>
</evidence>
<name>A0A060TAE8_BLAAD</name>
<reference evidence="6" key="1">
    <citation type="submission" date="2014-02" db="EMBL/GenBank/DDBJ databases">
        <authorList>
            <person name="Genoscope - CEA"/>
        </authorList>
    </citation>
    <scope>NUCLEOTIDE SEQUENCE</scope>
    <source>
        <strain evidence="6">LS3</strain>
    </source>
</reference>
<feature type="compositionally biased region" description="Low complexity" evidence="4">
    <location>
        <begin position="166"/>
        <end position="183"/>
    </location>
</feature>
<sequence>MALRTVRAFDPFNPFGYQLAPRRAFPSFTPFDFDFDSLLPSIKSFKQLNEENENGVRVIDKDDRYEVVNRLPGIKSEDLNVEYDSKNKTLTISGTTEETRDDNVLYRTSFERTVTVPEINEDGISAKLKGDVITITLPKVEPSEPEQKDEGKEDSEDSAVHESSTGADNNGNEDAANEVAGSD</sequence>
<keyword evidence="1" id="KW-0346">Stress response</keyword>
<proteinExistence type="inferred from homology"/>
<evidence type="ECO:0000313" key="6">
    <source>
        <dbReference type="EMBL" id="CDP35867.1"/>
    </source>
</evidence>
<dbReference type="AlphaFoldDB" id="A0A060TAE8"/>
<evidence type="ECO:0000256" key="1">
    <source>
        <dbReference type="ARBA" id="ARBA00023016"/>
    </source>
</evidence>
<gene>
    <name evidence="6" type="ORF">GNLVRS02_ARAD1C45276g</name>
</gene>
<dbReference type="PROSITE" id="PS01031">
    <property type="entry name" value="SHSP"/>
    <property type="match status" value="1"/>
</dbReference>
<organism evidence="6">
    <name type="scientific">Blastobotrys adeninivorans</name>
    <name type="common">Yeast</name>
    <name type="synonym">Arxula adeninivorans</name>
    <dbReference type="NCBI Taxonomy" id="409370"/>
    <lineage>
        <taxon>Eukaryota</taxon>
        <taxon>Fungi</taxon>
        <taxon>Dikarya</taxon>
        <taxon>Ascomycota</taxon>
        <taxon>Saccharomycotina</taxon>
        <taxon>Dipodascomycetes</taxon>
        <taxon>Dipodascales</taxon>
        <taxon>Trichomonascaceae</taxon>
        <taxon>Blastobotrys</taxon>
    </lineage>
</organism>
<dbReference type="InterPro" id="IPR031107">
    <property type="entry name" value="Small_HSP"/>
</dbReference>
<feature type="compositionally biased region" description="Basic and acidic residues" evidence="4">
    <location>
        <begin position="141"/>
        <end position="151"/>
    </location>
</feature>